<feature type="region of interest" description="Disordered" evidence="1">
    <location>
        <begin position="2780"/>
        <end position="2837"/>
    </location>
</feature>
<feature type="region of interest" description="Disordered" evidence="1">
    <location>
        <begin position="327"/>
        <end position="346"/>
    </location>
</feature>
<feature type="compositionally biased region" description="Low complexity" evidence="1">
    <location>
        <begin position="184"/>
        <end position="196"/>
    </location>
</feature>
<feature type="compositionally biased region" description="Low complexity" evidence="1">
    <location>
        <begin position="259"/>
        <end position="314"/>
    </location>
</feature>
<feature type="compositionally biased region" description="Low complexity" evidence="1">
    <location>
        <begin position="2271"/>
        <end position="2283"/>
    </location>
</feature>
<feature type="domain" description="Mucin binding" evidence="3">
    <location>
        <begin position="2032"/>
        <end position="2106"/>
    </location>
</feature>
<feature type="region of interest" description="Disordered" evidence="1">
    <location>
        <begin position="5317"/>
        <end position="5370"/>
    </location>
</feature>
<feature type="compositionally biased region" description="Polar residues" evidence="1">
    <location>
        <begin position="3789"/>
        <end position="3804"/>
    </location>
</feature>
<feature type="region of interest" description="Disordered" evidence="1">
    <location>
        <begin position="5154"/>
        <end position="5205"/>
    </location>
</feature>
<feature type="compositionally biased region" description="Low complexity" evidence="1">
    <location>
        <begin position="97"/>
        <end position="119"/>
    </location>
</feature>
<feature type="domain" description="Mucin binding" evidence="3">
    <location>
        <begin position="2700"/>
        <end position="2773"/>
    </location>
</feature>
<feature type="region of interest" description="Disordered" evidence="1">
    <location>
        <begin position="4242"/>
        <end position="4273"/>
    </location>
</feature>
<evidence type="ECO:0000256" key="2">
    <source>
        <dbReference type="SAM" id="SignalP"/>
    </source>
</evidence>
<feature type="compositionally biased region" description="Polar residues" evidence="1">
    <location>
        <begin position="168"/>
        <end position="179"/>
    </location>
</feature>
<feature type="domain" description="Mub B2-like" evidence="4">
    <location>
        <begin position="3176"/>
        <end position="3273"/>
    </location>
</feature>
<feature type="compositionally biased region" description="Low complexity" evidence="1">
    <location>
        <begin position="4545"/>
        <end position="4561"/>
    </location>
</feature>
<feature type="domain" description="Mub B2-like" evidence="4">
    <location>
        <begin position="4424"/>
        <end position="4522"/>
    </location>
</feature>
<evidence type="ECO:0000313" key="5">
    <source>
        <dbReference type="EMBL" id="OSP89296.1"/>
    </source>
</evidence>
<feature type="domain" description="Mucin binding" evidence="3">
    <location>
        <begin position="1467"/>
        <end position="1542"/>
    </location>
</feature>
<feature type="compositionally biased region" description="Polar residues" evidence="1">
    <location>
        <begin position="1403"/>
        <end position="1412"/>
    </location>
</feature>
<feature type="compositionally biased region" description="Low complexity" evidence="1">
    <location>
        <begin position="137"/>
        <end position="146"/>
    </location>
</feature>
<feature type="domain" description="Mub B2-like" evidence="4">
    <location>
        <begin position="5692"/>
        <end position="5789"/>
    </location>
</feature>
<evidence type="ECO:0000256" key="1">
    <source>
        <dbReference type="SAM" id="MobiDB-lite"/>
    </source>
</evidence>
<feature type="region of interest" description="Disordered" evidence="1">
    <location>
        <begin position="3452"/>
        <end position="3504"/>
    </location>
</feature>
<feature type="domain" description="Mub B2-like" evidence="4">
    <location>
        <begin position="2142"/>
        <end position="2236"/>
    </location>
</feature>
<feature type="region of interest" description="Disordered" evidence="1">
    <location>
        <begin position="162"/>
        <end position="319"/>
    </location>
</feature>
<feature type="region of interest" description="Disordered" evidence="1">
    <location>
        <begin position="3620"/>
        <end position="3684"/>
    </location>
</feature>
<feature type="region of interest" description="Disordered" evidence="1">
    <location>
        <begin position="2415"/>
        <end position="2501"/>
    </location>
</feature>
<evidence type="ECO:0000259" key="3">
    <source>
        <dbReference type="Pfam" id="PF17965"/>
    </source>
</evidence>
<feature type="compositionally biased region" description="Low complexity" evidence="1">
    <location>
        <begin position="43"/>
        <end position="55"/>
    </location>
</feature>
<feature type="compositionally biased region" description="Polar residues" evidence="1">
    <location>
        <begin position="3625"/>
        <end position="3634"/>
    </location>
</feature>
<dbReference type="PANTHER" id="PTHR10068">
    <property type="entry name" value="BONE MARROW PROTEOGLYCAN"/>
    <property type="match status" value="1"/>
</dbReference>
<feature type="domain" description="Mub B2-like" evidence="4">
    <location>
        <begin position="2498"/>
        <end position="2597"/>
    </location>
</feature>
<evidence type="ECO:0000259" key="4">
    <source>
        <dbReference type="Pfam" id="PF17966"/>
    </source>
</evidence>
<evidence type="ECO:0000313" key="6">
    <source>
        <dbReference type="Proteomes" id="UP000193588"/>
    </source>
</evidence>
<feature type="region of interest" description="Disordered" evidence="1">
    <location>
        <begin position="4531"/>
        <end position="4604"/>
    </location>
</feature>
<feature type="domain" description="Mucin binding" evidence="3">
    <location>
        <begin position="3955"/>
        <end position="4028"/>
    </location>
</feature>
<feature type="compositionally biased region" description="Low complexity" evidence="1">
    <location>
        <begin position="4707"/>
        <end position="4724"/>
    </location>
</feature>
<feature type="domain" description="Mucin binding" evidence="3">
    <location>
        <begin position="4937"/>
        <end position="5010"/>
    </location>
</feature>
<feature type="domain" description="Mub B2-like" evidence="4">
    <location>
        <begin position="1284"/>
        <end position="1376"/>
    </location>
</feature>
<feature type="domain" description="Mub B2-like" evidence="4">
    <location>
        <begin position="5378"/>
        <end position="5494"/>
    </location>
</feature>
<feature type="region of interest" description="Disordered" evidence="1">
    <location>
        <begin position="4032"/>
        <end position="4096"/>
    </location>
</feature>
<feature type="compositionally biased region" description="Polar residues" evidence="1">
    <location>
        <begin position="83"/>
        <end position="96"/>
    </location>
</feature>
<dbReference type="PANTHER" id="PTHR10068:SF14">
    <property type="entry name" value="CELL WALL ADHESIN EAP1"/>
    <property type="match status" value="1"/>
</dbReference>
<feature type="region of interest" description="Disordered" evidence="1">
    <location>
        <begin position="2943"/>
        <end position="3028"/>
    </location>
</feature>
<feature type="domain" description="Mub B2-like" evidence="4">
    <location>
        <begin position="2840"/>
        <end position="2939"/>
    </location>
</feature>
<dbReference type="Pfam" id="PF17965">
    <property type="entry name" value="MucBP_2"/>
    <property type="match status" value="15"/>
</dbReference>
<feature type="domain" description="Mucin binding" evidence="3">
    <location>
        <begin position="5587"/>
        <end position="5661"/>
    </location>
</feature>
<feature type="compositionally biased region" description="Low complexity" evidence="1">
    <location>
        <begin position="2944"/>
        <end position="2957"/>
    </location>
</feature>
<feature type="domain" description="Mub B2-like" evidence="4">
    <location>
        <begin position="5043"/>
        <end position="5139"/>
    </location>
</feature>
<feature type="region of interest" description="Disordered" evidence="1">
    <location>
        <begin position="2600"/>
        <end position="2687"/>
    </location>
</feature>
<sequence length="6003" mass="637934">MAIENTTYKKKKNKQWLRYGTTSLIVAMGLGAGATGQAMAAEDPTTTDIDPTSTKTGEDDSQNTDSDNRDVDGDGLDDETGQPIPTNPSDPTMVNDSGTTSSPTEGEETTAVAETPADPIVVPAEETATVESSTDNVVETPTETVSTTVTPTTVVAEAPVTEAESVADSDTTLTPSTVSEVAESATSTPSTATTTAINDENQPAETAEATVDSVSDSDAVQTDEVLPTETVSNQDENTVTPTESTTGDVTDETTGNQDEATSVDVTTEATDTTRETTPVASTDSDASSTDAGQATSEASSEATSVATGSSETASDQNATVLGETNAPTATVLGDEPEATTTAPAGVTVSIDTPITVPNKESFTGADYGLSSTVTVTYADKYLWINLPAVYNLNSIDMDALKAYAVRNRMVISFLQAGEQAKDTTTGLTEAQQATFDMFNKDAFNLLPATEVMNDNGTVIVYWPDSTEASATFDSVDHDDIRVWAETNGLDWAVASEAWRRTQGQTLPAGDSVANSSNLPTYFQKDTNLLTFYYYAGGFTDTTGTKWLVGVARNVTSDPWSQKVVSGSTVMLTSYNDSGITGRQYVASGGTLIVGGTTFKNNITNGTGDYEVTSGRRDGSTTNTNWRMTGINVFAKAADANYYYAIDNGDGTYTRTTERIPENPSAGEGADAKVNQLIGGTGGGYDDEFTITSDVLPGYQLVPSLTQVSSQKSTTTSGSGTTTKQTVTGAFTNMSTDVYTIADSRSKSAIMDPNNPFNLALVRAYGFDVSAVPKDAVIRKFTNQTNPANYTVIIYWPAVDANGNVTSMTQITWSGNTNVITFTMQTAGATTVSPNLVNTYTIPDKPLTFYLATNAATGATSVVAATSQPTTSGMSYAKITGDLYKTSDGKYTLSATDAFGNANAVISTPDWADEDRNGSIDGGSFLGFGGTGLGNLGGYIQPLLPSESGVKFYYVAAPQLATVGLQTAVQNADGTFSLANSTAIANTAGISNYNNATAGQTNSALQGVTGGQIGVKTTASPNNDWSKINTNVPGYTYVGFTLNGGALQSAKKTDGTYALPSESAATKYNATAGTSKSGTALTDSAADAIVLYYVKDTQQAQIKFVMADGTTAPANVNLTGKTGESLSSDIASSIPAGYHIDTTKTTTTGSPAMTLSGTTVSGTYDTTNNSLSATDSSLQTMTITLVADTQTVKVRYIDVNGSTKETGWTAADGTEITDWVQTVNGATGKTYTNALGSVSQSGYVIVAQDAGATAGTFDNDTATDQTYYVYLKHNTVDVEGGKEGNARWTVRSTVRYRFEDGTNAASANVRTTEFLATVTYDAVTGEELAVTWETETYTFDDVESPVIQGYIADKLEAGAATVTYTSAGIAAIVTYKALGAWTPSFPDTTPDNPPSDITYPNDPNDPTQPDRSNPSVPVVPYVPGYTPEGPNGPLTPVNPNDPSGGYLPPNVPTDPTADTTIVYHANEQTVTVNYIYVADDGTRTTVKTESFTGKSNAAYTHELWDYENNPDQSYVLVSKDAGAENGVFDATDDETQVFNVILAIGTESVPGGKDDDPNQSDYTKTVTRTIHYVDQAGNQMVDANGEPVPDRIMRHTFTATVTYKVDSNVPVSVEWPNDAATFEAVKSPVITGYVADVTQVDADTIDHTDTDTTYTVTYKPMGSWTPSFPPNTENVPSDPIQYPNDPNNPTDNETPHDPAEPDDPVIPYVPGYTPAGPDGTPLKPVDPENPSAGYIPPAPTDPTGDTTINYTRNTQQIIVRYIDDTTNLEVPDLRQTFSGETDQAYTNTLADYAALGYTFVSADAGASAGTYDRDDSKTQVYLVHLTHGTVVVDGGRENDPNHDSYTSTVTSTVHYVYETDQTEAKPDSVQEKNFTASVTYDAVTGEVLSIVWPAESQNFDDVQTPVIDGYFASEGSVAGDAVDYNDANREETVTYTKLGSWIPHVPDLPEEEQLKTRVYPNDPNDASKVWTRDDPNYVEVPVPYIPGYTPTTDGSSIPLEQIDPNDVTKGYYPPTVPDNAAADTPIYYVAHPQTLVVVYVDISTGAEVEVTELQQTLTGTTNAAYTNTLSDYAARGYVLVKQDATATEGKYDNADNVTQFAKVYLDHGTVVVTPDNPGDPGSPMYPDVPDTPTWPVGTDIDGVKQTVNGVISYQYANGDEVFPDFTRTVTFERSITLDAVTGEQISTTDWVVTAGDDDWPETPSPVKEGYYADISDILAVTIAPGDFDRSYMVTYYPMGQYVPVFPEGTENVPSDPITYPNDPDNPGNPLEPGQGTPDTPGDTDNPTVPYVPGFTPQGPDGTPLEPVDPDNPSAGYWPPKTPTDNPGGDTTITYTANEQKATVTFIDDTTGDTLQVVDLTGKSDKTDAYRTATDIATYERAGYVLVSDDYPTDGVVYDRVDDEDQPFTVHLKQVTITVEPNDPKDSGTDIFTPGDPVDPSDPSSPTYPESPYTPGDPVYPDQPDGPTVPDTPGDPGTPVDPDNPSGPTWPATPTYPSGVTKDDLNQTVTRTITYTYASNGEKASETVTETLTYSRTATVNAVTGAVTYGNWQTTDSTLDKVDSPLISGYVASQLLVDEETNVDAMADDKTVAITYTKLGQWVPSFPPSADDENVPSDPIDYPNNPSDPTAPLEPGEDNPNDPGTPANPTLPYVPGYTPEGPDGTPLTPVDPDNPSAGYWPPETPADKPGDNTVIHYVANDQAARITYIDDDTGLELAVDTIAGESSDTSTYTTADRIKSYEAQGYTLVSNDFPEDEFQFDRDDATEQKFEVHLKRTVLVITPDDPRTPNDPIFTPGEPVDPSDPSSPTYPAEPGTPGEPIDPANPSGPTWPETPTYPAGLTAEDLNQTVNLTVNYVYEDGTTVAHDPHTDAVHFTRTATLDTVTGEVTYSDWVAVDDDDLLDTYKSPVVDGYYADKAYSTAVTVAATDDDVTETVTYKKLGQWVPSFPATTPSAPTDPIDYPNDPSDPTVPTDPAENPSEPGTPENPTLPYVPGYTPEGPDGEPLTPADPSNPSSGYLPPNPTNPGDDTVITYVPADQVGSVTYVDQTTGETLVVDSLAGKSDEPGTYVTADRIKQYEAMGYVLVSDDYPTDFTFDSDTAKSQDFTVTLKQATVVVTPDDPKNPSDPIFTPGNPVDPSDPSSPTYPEEPGTPGDPIDPNNPSGPTWPATPTYPAGVTAQDLNKTVTRTVTYVYEDGSEAATTVTDNVVFERTATVNAVTGAVTYGEWTAVGDDVDWQQVDSPMIVGYMADKASVEFVDVTGATEPTSVVVTYTAVGQWVPHFPPGTENVPSDPINYPNNPDDPTNPADPGPDNPADPGTTDNPTLPYVPGFTPQGPDGQPLEPVNPSNPSEGYWPPVIPDDPKQSQDITYTANEQTARIVFIDDTTGTTLATDDIDGVSDEKSTYTTADRLAAYYAQGYTLVSDDYPADFAFDRVDGNVETFEVHLKHAAITVTPDDPKNPSTPIYTPGDPVDPSDPESPTYPAEPGTPGDPIDPDNPSGPTWPAVPTYPDGVTTTDLNETVNRTITYVDDKGETVFAEATDKVSFTRTATVDAVTGEVTYGAWVATGGDTTFDAVNSPVKTGYYADKEVVAETTGLTATTGDETVQVVYKPMGQWVPSFPAGTENVPSDPTTYPNDPAHADTPLEPGDSNTNVPGTPDNPTMPYVPGFTPQGPDGTPLEPVTPGSPEGGYWPPATPTDNPGGDTVVTYVADEQKATITYHDVTTDTDLSVDTIAGHSDETSSYTTAQRIAMYEQQGYRLVADGYPGTKFTFDRDTATDQAYIVQLERITQTITPDDPKTPSSPIFTPGDPVDPSDPSSPTYPEQPGTPGEPIDPDNPSGPTWPATPTYPAGLTHDDLNQTVTREVTYVYDRNGATAATTATETLTFTRTATLDTVSGEITYGDWIAAESDTTFDEVTSPTIAGYTANRASVAEATGVAAMDADTSIEVRYVANEQHATITYIDDNTQQTIVMDDITGQSDGTTTYTTADRIAALQAQGYSLVSDGWPADFVFDTDDDTTQAFEVHLKHATITIDPDDPKTPSSPVYTPGDPVDPDDPDGPTYPAEPGTPGEPIDPNNPSGPTWPATPTYPDGLKTTDLNETVDRTITYVYEDGSEAAKTATDNVQFTRTAEYDVVTGTVTYGDWVAMNGDTTFDAVASPVITGYYADLTQVNETAGLTADSANENVKVTYKQMGQWVPSFPANTPSVPTDPITYPNNPDDPTQPLEPGAPDYPVIPYVPGFTPAGPDGPLQPVDPTDPSKGYVPPATPTDNPGEDTTINYVANEQMATITFIDYTTKTDLTVDTITGVSDATSTYTTSERIQAYLAQGYTLVSDGYPTDFTFDRDDSQTQAYEVHLKHATITITPSDPKTPSQPIYNPGDPVDPSDPDSPTYPEEPGNPGDPIDPDNPSGPTWPATPTYPAGLTETDLNESVTQTITYVYADGQEASNPKTDTVTFSRTATLDPVTGAVTYGEWIAANSDTTFDAVVSPVITGYVADKQTVAEVTGIKATDADTDPVVTYTAMGQWVPSYPAGTTDVPTDPMTYPNDPADPTQPADPTAPNYPVIPDVPGFTPQGPDGPLQPVDPSDPSKGYVPPATPTDPTQDTTITYVANEQQATIAYIDKTTGKQLALDPITGHSDETSTYTTADKIAAYEAAGYVLVSDGYPGANFAFDREDDYDQAYEVILEHAVITIDPNDPKTPSSPIFTPGGPVDPDDPTSPTYPVNPGETPTPTYPAGVETADLNESVTQTITYTYADGTTAADDATDTVTFSRTATVDAVTGEVTYGDWIASNGDTTFDAVTSPVITGYVADKQTIAEVTGIAAKDADTTITVVYNQMGQWVPSFPAGTTDVPSSPMTYPNDPTDPTEPLAPGPENENDPGDPANPTLPFVPGFTPQGPDGPLQPVDPANPSSGYWPPTLPSDPTTDTTITYTADEQAATITYVDAVTNEILGVDHIKGGSDESHAYTTANRLAAYLASGYELVSDGYPTNFTFDRDTAVTQAYTVTLTHGSQTINPNDPKTPGTPINPDNPDGTKYPDGLKSTDLNESVTRTITYVDQAGKTMATAVKETIHFTRTATLDTVTGAYTYSAWEPTTVTSMDAVDSPVIAGYVADRQTVAALSDLTATSADMSEKVVYAPIGQYVPAFPSGVTDVPSTPIDYPNNPDDPTTTDTPGEDNPATPGTPDNPTMPYVPGFTPQGPDGPLQPVDPNNPSAGYWPPAPSETPTEDTTITYTANKQTATITYIDDETGRILAVDTITGGSAETSSYSPYNRIMVYKLAGMMLVSNGYPSHFTFDRDESVDQAFEVHFEGATITVTPDDPKVPGEPIYQPGDLIDPNDPDSPTFPDPLGEPGTPVDPDDPDSPTWPQPPVWPDGVTAADLREEVNQTITYIYEKDGSTAAKTVTDQVVFTRTITINVIAAQQSAQPQARLARAATASPIVYSDWQAVNGDDKFDAETSPVIPGYIADRLVVEEVADMDETSEDDIQQVVYRQLGSWVPSVPQVPGVKTPADVTYPNDPDDPTKTADPNSPGYPVIPYVPGFTPQGPDGTPLQPVDPKNPSQGYWPPTVPNDPTTDTTIVYRVDQQRATVNFIDQNTKQVLHVEQLTGDSYSKSTYTTTDQIAGYLAQGYVLVRDGYPAGGMTFDADSAHNQTFVVTLAHGTTTVDPNHPGVPGTPIDPNNPTGPKWPAGTDKANLTDEVERIVRYLNDGGQTVAEAQTQTVTFTRTATVDLVTGQVTYGPWQSIQSAEMAAITSPRLAGYIVDRPTVASATVQAGQGDWVETVRYHAVGSYVPQVPGGVPVDYVTNPNDPSGILTPGEPGSPVLPHVPGYVPVGPDGKPLQPVDPNDPRQGYWPPAVADPTQDTPITYVQIVTDQVTPDDATPAPSDSAVAVDHQAPVSDDVVLNSDAVLPTAEVSAASQLTTSGGSLAYTASSAATTEPTDVANETPTKHSGVLPYTGQDDQEGAKATGLAMLFGLFLGLFKRRKRKDESDETTKHHEDR</sequence>
<feature type="domain" description="Mub B2-like" evidence="4">
    <location>
        <begin position="4094"/>
        <end position="4192"/>
    </location>
</feature>
<dbReference type="Gene3D" id="2.60.40.4300">
    <property type="match status" value="15"/>
</dbReference>
<dbReference type="InterPro" id="IPR041558">
    <property type="entry name" value="MucBP_2"/>
</dbReference>
<feature type="region of interest" description="Disordered" evidence="1">
    <location>
        <begin position="1384"/>
        <end position="1446"/>
    </location>
</feature>
<feature type="domain" description="Mucin binding" evidence="3">
    <location>
        <begin position="3713"/>
        <end position="3786"/>
    </location>
</feature>
<feature type="compositionally biased region" description="Low complexity" evidence="1">
    <location>
        <begin position="4378"/>
        <end position="4410"/>
    </location>
</feature>
<feature type="domain" description="Mucin binding" evidence="3">
    <location>
        <begin position="1189"/>
        <end position="1272"/>
    </location>
</feature>
<feature type="region of interest" description="Disordered" evidence="1">
    <location>
        <begin position="5503"/>
        <end position="5534"/>
    </location>
</feature>
<feature type="region of interest" description="Disordered" evidence="1">
    <location>
        <begin position="4695"/>
        <end position="4729"/>
    </location>
</feature>
<dbReference type="Proteomes" id="UP000193588">
    <property type="component" value="Unassembled WGS sequence"/>
</dbReference>
<feature type="region of interest" description="Disordered" evidence="1">
    <location>
        <begin position="4362"/>
        <end position="4424"/>
    </location>
</feature>
<feature type="compositionally biased region" description="Low complexity" evidence="1">
    <location>
        <begin position="3807"/>
        <end position="3818"/>
    </location>
</feature>
<dbReference type="Pfam" id="PF17966">
    <property type="entry name" value="Muc_B2"/>
    <property type="match status" value="15"/>
</dbReference>
<feature type="compositionally biased region" description="Low complexity" evidence="1">
    <location>
        <begin position="1413"/>
        <end position="1428"/>
    </location>
</feature>
<feature type="region of interest" description="Disordered" evidence="1">
    <location>
        <begin position="3115"/>
        <end position="3174"/>
    </location>
</feature>
<feature type="region of interest" description="Disordered" evidence="1">
    <location>
        <begin position="1660"/>
        <end position="1704"/>
    </location>
</feature>
<feature type="compositionally biased region" description="Low complexity" evidence="1">
    <location>
        <begin position="2431"/>
        <end position="2481"/>
    </location>
</feature>
<feature type="region of interest" description="Disordered" evidence="1">
    <location>
        <begin position="3282"/>
        <end position="3353"/>
    </location>
</feature>
<feature type="domain" description="Mub B2-like" evidence="4">
    <location>
        <begin position="1557"/>
        <end position="1659"/>
    </location>
</feature>
<feature type="domain" description="Mub B2-like" evidence="4">
    <location>
        <begin position="1842"/>
        <end position="1937"/>
    </location>
</feature>
<comment type="caution">
    <text evidence="5">The sequence shown here is derived from an EMBL/GenBank/DDBJ whole genome shotgun (WGS) entry which is preliminary data.</text>
</comment>
<reference evidence="5 6" key="1">
    <citation type="submission" date="2017-04" db="EMBL/GenBank/DDBJ databases">
        <title>The genome sequence of Weissella cibaria isolated from wild Drosophila.</title>
        <authorList>
            <person name="Ricks N.J."/>
            <person name="Carroll C."/>
            <person name="Walters A."/>
            <person name="Newell P.D."/>
            <person name="Chaston J.M."/>
        </authorList>
    </citation>
    <scope>NUCLEOTIDE SEQUENCE [LARGE SCALE GENOMIC DNA]</scope>
    <source>
        <strain evidence="5 6">DmW_103</strain>
    </source>
</reference>
<feature type="domain" description="Mucin binding" evidence="3">
    <location>
        <begin position="2338"/>
        <end position="2411"/>
    </location>
</feature>
<protein>
    <submittedName>
        <fullName evidence="5">Mucus-binding protein</fullName>
    </submittedName>
</protein>
<feature type="domain" description="Mub B2-like" evidence="4">
    <location>
        <begin position="4739"/>
        <end position="4837"/>
    </location>
</feature>
<keyword evidence="2" id="KW-0732">Signal</keyword>
<feature type="signal peptide" evidence="2">
    <location>
        <begin position="1"/>
        <end position="40"/>
    </location>
</feature>
<proteinExistence type="predicted"/>
<feature type="compositionally biased region" description="Low complexity" evidence="1">
    <location>
        <begin position="5157"/>
        <end position="5179"/>
    </location>
</feature>
<feature type="compositionally biased region" description="Polar residues" evidence="1">
    <location>
        <begin position="1663"/>
        <end position="1674"/>
    </location>
</feature>
<feature type="domain" description="Mub B2-like" evidence="4">
    <location>
        <begin position="3513"/>
        <end position="3611"/>
    </location>
</feature>
<dbReference type="Gene3D" id="3.10.20.470">
    <property type="match status" value="15"/>
</dbReference>
<organism evidence="5 6">
    <name type="scientific">Weissella cibaria</name>
    <dbReference type="NCBI Taxonomy" id="137591"/>
    <lineage>
        <taxon>Bacteria</taxon>
        <taxon>Bacillati</taxon>
        <taxon>Bacillota</taxon>
        <taxon>Bacilli</taxon>
        <taxon>Lactobacillales</taxon>
        <taxon>Lactobacillaceae</taxon>
        <taxon>Weissella</taxon>
    </lineage>
</organism>
<feature type="region of interest" description="Disordered" evidence="1">
    <location>
        <begin position="34"/>
        <end position="146"/>
    </location>
</feature>
<feature type="compositionally biased region" description="Low complexity" evidence="1">
    <location>
        <begin position="1682"/>
        <end position="1691"/>
    </location>
</feature>
<feature type="domain" description="Mucin binding" evidence="3">
    <location>
        <begin position="1754"/>
        <end position="1826"/>
    </location>
</feature>
<feature type="region of interest" description="Disordered" evidence="1">
    <location>
        <begin position="5011"/>
        <end position="5035"/>
    </location>
</feature>
<feature type="region of interest" description="Disordered" evidence="1">
    <location>
        <begin position="4204"/>
        <end position="4228"/>
    </location>
</feature>
<feature type="domain" description="Mucin binding" evidence="3">
    <location>
        <begin position="3374"/>
        <end position="3447"/>
    </location>
</feature>
<feature type="domain" description="Mucin binding" evidence="3">
    <location>
        <begin position="3041"/>
        <end position="3109"/>
    </location>
</feature>
<feature type="region of interest" description="Disordered" evidence="1">
    <location>
        <begin position="5935"/>
        <end position="5963"/>
    </location>
</feature>
<dbReference type="EMBL" id="NDXJ01000009">
    <property type="protein sequence ID" value="OSP89296.1"/>
    <property type="molecule type" value="Genomic_DNA"/>
</dbReference>
<feature type="compositionally biased region" description="Low complexity" evidence="1">
    <location>
        <begin position="3314"/>
        <end position="3323"/>
    </location>
</feature>
<accession>A0A1X4JKK3</accession>
<feature type="region of interest" description="Disordered" evidence="1">
    <location>
        <begin position="4845"/>
        <end position="4913"/>
    </location>
</feature>
<dbReference type="InterPro" id="IPR041495">
    <property type="entry name" value="Mub_B2"/>
</dbReference>
<feature type="domain" description="Mucin binding" evidence="3">
    <location>
        <begin position="5239"/>
        <end position="5310"/>
    </location>
</feature>
<feature type="compositionally biased region" description="Polar residues" evidence="1">
    <location>
        <begin position="4362"/>
        <end position="4375"/>
    </location>
</feature>
<feature type="domain" description="Mucin binding" evidence="3">
    <location>
        <begin position="4285"/>
        <end position="4358"/>
    </location>
</feature>
<feature type="domain" description="Mub B2-like" evidence="4">
    <location>
        <begin position="3854"/>
        <end position="3953"/>
    </location>
</feature>
<feature type="region of interest" description="Disordered" evidence="1">
    <location>
        <begin position="3789"/>
        <end position="3857"/>
    </location>
</feature>
<feature type="compositionally biased region" description="Polar residues" evidence="1">
    <location>
        <begin position="229"/>
        <end position="258"/>
    </location>
</feature>
<feature type="chain" id="PRO_5012371922" evidence="2">
    <location>
        <begin position="41"/>
        <end position="6003"/>
    </location>
</feature>
<feature type="region of interest" description="Disordered" evidence="1">
    <location>
        <begin position="2246"/>
        <end position="2325"/>
    </location>
</feature>
<name>A0A1X4JKK3_9LACO</name>
<feature type="domain" description="Mucin binding" evidence="3">
    <location>
        <begin position="4614"/>
        <end position="4688"/>
    </location>
</feature>
<dbReference type="RefSeq" id="WP_085639041.1">
    <property type="nucleotide sequence ID" value="NZ_NDXJ01000009.1"/>
</dbReference>
<gene>
    <name evidence="5" type="ORF">B9D04_06960</name>
</gene>